<keyword evidence="1" id="KW-0812">Transmembrane</keyword>
<keyword evidence="5" id="KW-1185">Reference proteome</keyword>
<dbReference type="InterPro" id="IPR006860">
    <property type="entry name" value="FecR"/>
</dbReference>
<comment type="caution">
    <text evidence="4">The sequence shown here is derived from an EMBL/GenBank/DDBJ whole genome shotgun (WGS) entry which is preliminary data.</text>
</comment>
<evidence type="ECO:0000259" key="2">
    <source>
        <dbReference type="Pfam" id="PF04773"/>
    </source>
</evidence>
<dbReference type="STRING" id="1409788.NC99_28180"/>
<dbReference type="Proteomes" id="UP000036958">
    <property type="component" value="Unassembled WGS sequence"/>
</dbReference>
<dbReference type="AlphaFoldDB" id="A0A0L8V7E8"/>
<dbReference type="Gene3D" id="3.55.50.30">
    <property type="match status" value="1"/>
</dbReference>
<accession>A0A0L8V7E8</accession>
<sequence>MKKKVEDILAEEKITTQKIREEADASPKVLKSASHLYTYLQTPKDQWSVLEKKQLKTRIQYSIESITRRKTRQIWFTAASVFILALSGGVWYSQVDQHSEIAEFANSVQENKTDTITRLVLSEARAIEISEVESEIQYSTKGEEIAIGANQTVQQKLEPVEPSFNTLTVPYGRRSKITLSEGTTVWLNSGSKLVYPAVFAENKREVYLDGEAIFNVSKDPAKPFIVKSQQFDIEVIGTIFNLNAYSEDKISSTVLKEGSIKLSRKTKAFLPAENKMISPGEMVTFDATEEKFNSRRVDPSDYLSWHHGYYVFRSETLGNILTRVSRYYNIEIELQDEPLAQVTFSGRLDLKSSPEEVLNTIKKTTPFNFKEEEQRITIY</sequence>
<evidence type="ECO:0008006" key="6">
    <source>
        <dbReference type="Google" id="ProtNLM"/>
    </source>
</evidence>
<dbReference type="InterPro" id="IPR032508">
    <property type="entry name" value="FecR_C"/>
</dbReference>
<dbReference type="PANTHER" id="PTHR30273:SF2">
    <property type="entry name" value="PROTEIN FECR"/>
    <property type="match status" value="1"/>
</dbReference>
<dbReference type="FunFam" id="2.60.120.1440:FF:000001">
    <property type="entry name" value="Putative anti-sigma factor"/>
    <property type="match status" value="1"/>
</dbReference>
<dbReference type="Pfam" id="PF16344">
    <property type="entry name" value="FecR_C"/>
    <property type="match status" value="1"/>
</dbReference>
<dbReference type="OrthoDB" id="1123467at2"/>
<feature type="transmembrane region" description="Helical" evidence="1">
    <location>
        <begin position="74"/>
        <end position="92"/>
    </location>
</feature>
<evidence type="ECO:0000256" key="1">
    <source>
        <dbReference type="SAM" id="Phobius"/>
    </source>
</evidence>
<keyword evidence="1" id="KW-1133">Transmembrane helix</keyword>
<proteinExistence type="predicted"/>
<keyword evidence="1" id="KW-0472">Membrane</keyword>
<dbReference type="PANTHER" id="PTHR30273">
    <property type="entry name" value="PERIPLASMIC SIGNAL SENSOR AND SIGMA FACTOR ACTIVATOR FECR-RELATED"/>
    <property type="match status" value="1"/>
</dbReference>
<reference evidence="5" key="1">
    <citation type="submission" date="2015-07" db="EMBL/GenBank/DDBJ databases">
        <title>Genome sequencing of Sunxiuqinia dokdonensis strain SK.</title>
        <authorList>
            <person name="Ahn S."/>
            <person name="Kim B.-C."/>
        </authorList>
    </citation>
    <scope>NUCLEOTIDE SEQUENCE [LARGE SCALE GENOMIC DNA]</scope>
    <source>
        <strain evidence="5">SK</strain>
    </source>
</reference>
<protein>
    <recommendedName>
        <fullName evidence="6">FecR family protein</fullName>
    </recommendedName>
</protein>
<dbReference type="Gene3D" id="2.60.120.1440">
    <property type="match status" value="1"/>
</dbReference>
<gene>
    <name evidence="4" type="ORF">NC99_28180</name>
</gene>
<dbReference type="PIRSF" id="PIRSF018266">
    <property type="entry name" value="FecR"/>
    <property type="match status" value="1"/>
</dbReference>
<organism evidence="4 5">
    <name type="scientific">Sunxiuqinia dokdonensis</name>
    <dbReference type="NCBI Taxonomy" id="1409788"/>
    <lineage>
        <taxon>Bacteria</taxon>
        <taxon>Pseudomonadati</taxon>
        <taxon>Bacteroidota</taxon>
        <taxon>Bacteroidia</taxon>
        <taxon>Marinilabiliales</taxon>
        <taxon>Prolixibacteraceae</taxon>
        <taxon>Sunxiuqinia</taxon>
    </lineage>
</organism>
<name>A0A0L8V7E8_9BACT</name>
<feature type="domain" description="FecR protein" evidence="2">
    <location>
        <begin position="167"/>
        <end position="260"/>
    </location>
</feature>
<dbReference type="RefSeq" id="WP_053184369.1">
    <property type="nucleotide sequence ID" value="NZ_LGIA01000164.1"/>
</dbReference>
<dbReference type="InterPro" id="IPR012373">
    <property type="entry name" value="Ferrdict_sens_TM"/>
</dbReference>
<dbReference type="GO" id="GO:0016989">
    <property type="term" value="F:sigma factor antagonist activity"/>
    <property type="evidence" value="ECO:0007669"/>
    <property type="project" value="TreeGrafter"/>
</dbReference>
<dbReference type="Pfam" id="PF04773">
    <property type="entry name" value="FecR"/>
    <property type="match status" value="1"/>
</dbReference>
<evidence type="ECO:0000313" key="4">
    <source>
        <dbReference type="EMBL" id="KOH44371.1"/>
    </source>
</evidence>
<evidence type="ECO:0000259" key="3">
    <source>
        <dbReference type="Pfam" id="PF16344"/>
    </source>
</evidence>
<feature type="domain" description="Protein FecR C-terminal" evidence="3">
    <location>
        <begin position="309"/>
        <end position="378"/>
    </location>
</feature>
<dbReference type="EMBL" id="LGIA01000164">
    <property type="protein sequence ID" value="KOH44371.1"/>
    <property type="molecule type" value="Genomic_DNA"/>
</dbReference>
<evidence type="ECO:0000313" key="5">
    <source>
        <dbReference type="Proteomes" id="UP000036958"/>
    </source>
</evidence>